<accession>X1IRA0</accession>
<name>X1IRA0_9ZZZZ</name>
<comment type="caution">
    <text evidence="2">The sequence shown here is derived from an EMBL/GenBank/DDBJ whole genome shotgun (WGS) entry which is preliminary data.</text>
</comment>
<proteinExistence type="predicted"/>
<evidence type="ECO:0000313" key="2">
    <source>
        <dbReference type="EMBL" id="GAH68634.1"/>
    </source>
</evidence>
<dbReference type="EMBL" id="BARU01030908">
    <property type="protein sequence ID" value="GAH68634.1"/>
    <property type="molecule type" value="Genomic_DNA"/>
</dbReference>
<organism evidence="2">
    <name type="scientific">marine sediment metagenome</name>
    <dbReference type="NCBI Taxonomy" id="412755"/>
    <lineage>
        <taxon>unclassified sequences</taxon>
        <taxon>metagenomes</taxon>
        <taxon>ecological metagenomes</taxon>
    </lineage>
</organism>
<sequence>VWGIPLTIVGSLLLKGELKKITRISPFGPALIILGFILIIIGIPLSFFFPALFGWGIFLLIIGIPLATTNLLLKHHVIDDWGHLIEGAQGRAEEVFKGTEDSLKKSGVSSIEMERKQLMPGIIRGALGKRREFLVVQDKHFRLKPYQPR</sequence>
<feature type="transmembrane region" description="Helical" evidence="1">
    <location>
        <begin position="27"/>
        <end position="47"/>
    </location>
</feature>
<feature type="transmembrane region" description="Helical" evidence="1">
    <location>
        <begin position="53"/>
        <end position="73"/>
    </location>
</feature>
<keyword evidence="1" id="KW-1133">Transmembrane helix</keyword>
<dbReference type="AlphaFoldDB" id="X1IRA0"/>
<gene>
    <name evidence="2" type="ORF">S03H2_48961</name>
</gene>
<keyword evidence="1" id="KW-0472">Membrane</keyword>
<feature type="non-terminal residue" evidence="2">
    <location>
        <position position="1"/>
    </location>
</feature>
<evidence type="ECO:0000256" key="1">
    <source>
        <dbReference type="SAM" id="Phobius"/>
    </source>
</evidence>
<reference evidence="2" key="1">
    <citation type="journal article" date="2014" name="Front. Microbiol.">
        <title>High frequency of phylogenetically diverse reductive dehalogenase-homologous genes in deep subseafloor sedimentary metagenomes.</title>
        <authorList>
            <person name="Kawai M."/>
            <person name="Futagami T."/>
            <person name="Toyoda A."/>
            <person name="Takaki Y."/>
            <person name="Nishi S."/>
            <person name="Hori S."/>
            <person name="Arai W."/>
            <person name="Tsubouchi T."/>
            <person name="Morono Y."/>
            <person name="Uchiyama I."/>
            <person name="Ito T."/>
            <person name="Fujiyama A."/>
            <person name="Inagaki F."/>
            <person name="Takami H."/>
        </authorList>
    </citation>
    <scope>NUCLEOTIDE SEQUENCE</scope>
    <source>
        <strain evidence="2">Expedition CK06-06</strain>
    </source>
</reference>
<protein>
    <submittedName>
        <fullName evidence="2">Uncharacterized protein</fullName>
    </submittedName>
</protein>
<keyword evidence="1" id="KW-0812">Transmembrane</keyword>